<evidence type="ECO:0000256" key="2">
    <source>
        <dbReference type="ARBA" id="ARBA00023125"/>
    </source>
</evidence>
<evidence type="ECO:0000256" key="1">
    <source>
        <dbReference type="ARBA" id="ARBA00023015"/>
    </source>
</evidence>
<dbReference type="RefSeq" id="WP_158423785.1">
    <property type="nucleotide sequence ID" value="NZ_JAOQJQ010000001.1"/>
</dbReference>
<name>A0ABT2TGS2_9FIRM</name>
<dbReference type="PRINTS" id="PR00598">
    <property type="entry name" value="HTHMARR"/>
</dbReference>
<dbReference type="PANTHER" id="PTHR42756">
    <property type="entry name" value="TRANSCRIPTIONAL REGULATOR, MARR"/>
    <property type="match status" value="1"/>
</dbReference>
<dbReference type="InterPro" id="IPR036390">
    <property type="entry name" value="WH_DNA-bd_sf"/>
</dbReference>
<dbReference type="Pfam" id="PF01047">
    <property type="entry name" value="MarR"/>
    <property type="match status" value="1"/>
</dbReference>
<dbReference type="SUPFAM" id="SSF46785">
    <property type="entry name" value="Winged helix' DNA-binding domain"/>
    <property type="match status" value="1"/>
</dbReference>
<comment type="caution">
    <text evidence="5">The sequence shown here is derived from an EMBL/GenBank/DDBJ whole genome shotgun (WGS) entry which is preliminary data.</text>
</comment>
<reference evidence="5 6" key="1">
    <citation type="journal article" date="2021" name="ISME Commun">
        <title>Automated analysis of genomic sequences facilitates high-throughput and comprehensive description of bacteria.</title>
        <authorList>
            <person name="Hitch T.C.A."/>
        </authorList>
    </citation>
    <scope>NUCLEOTIDE SEQUENCE [LARGE SCALE GENOMIC DNA]</scope>
    <source>
        <strain evidence="5 6">Sanger_109</strain>
    </source>
</reference>
<keyword evidence="1" id="KW-0805">Transcription regulation</keyword>
<protein>
    <submittedName>
        <fullName evidence="5">MarR family transcriptional regulator</fullName>
    </submittedName>
</protein>
<dbReference type="PROSITE" id="PS01117">
    <property type="entry name" value="HTH_MARR_1"/>
    <property type="match status" value="1"/>
</dbReference>
<dbReference type="EMBL" id="JAOQJQ010000001">
    <property type="protein sequence ID" value="MCU6760907.1"/>
    <property type="molecule type" value="Genomic_DNA"/>
</dbReference>
<dbReference type="Gene3D" id="1.10.10.10">
    <property type="entry name" value="Winged helix-like DNA-binding domain superfamily/Winged helix DNA-binding domain"/>
    <property type="match status" value="1"/>
</dbReference>
<proteinExistence type="predicted"/>
<keyword evidence="2" id="KW-0238">DNA-binding</keyword>
<dbReference type="PROSITE" id="PS50995">
    <property type="entry name" value="HTH_MARR_2"/>
    <property type="match status" value="1"/>
</dbReference>
<dbReference type="SMART" id="SM00347">
    <property type="entry name" value="HTH_MARR"/>
    <property type="match status" value="1"/>
</dbReference>
<sequence>MEETKEYSLRSLICRNLKIFDCMMNDHRNKDMEGSGMTGRQFEVLSYLVEHQNENVKQVMIEKDFQLSNPTVSGILKRLEQNGLICRISEDTDKRCNRIVVTKKAQRALIQAGEKWEILEEKLFDGIAKEEEQIFDEILGKLCRNITKMRIEQEKELKNIYD</sequence>
<dbReference type="InterPro" id="IPR036388">
    <property type="entry name" value="WH-like_DNA-bd_sf"/>
</dbReference>
<dbReference type="Proteomes" id="UP001652442">
    <property type="component" value="Unassembled WGS sequence"/>
</dbReference>
<dbReference type="InterPro" id="IPR023187">
    <property type="entry name" value="Tscrpt_reg_MarR-type_CS"/>
</dbReference>
<evidence type="ECO:0000259" key="4">
    <source>
        <dbReference type="PROSITE" id="PS50995"/>
    </source>
</evidence>
<dbReference type="InterPro" id="IPR000835">
    <property type="entry name" value="HTH_MarR-typ"/>
</dbReference>
<gene>
    <name evidence="5" type="ORF">OCV88_00985</name>
</gene>
<evidence type="ECO:0000256" key="3">
    <source>
        <dbReference type="ARBA" id="ARBA00023163"/>
    </source>
</evidence>
<keyword evidence="3" id="KW-0804">Transcription</keyword>
<dbReference type="PANTHER" id="PTHR42756:SF1">
    <property type="entry name" value="TRANSCRIPTIONAL REPRESSOR OF EMRAB OPERON"/>
    <property type="match status" value="1"/>
</dbReference>
<evidence type="ECO:0000313" key="5">
    <source>
        <dbReference type="EMBL" id="MCU6760907.1"/>
    </source>
</evidence>
<feature type="domain" description="HTH marR-type" evidence="4">
    <location>
        <begin position="6"/>
        <end position="144"/>
    </location>
</feature>
<keyword evidence="6" id="KW-1185">Reference proteome</keyword>
<organism evidence="5 6">
    <name type="scientific">Brotonthovivens ammoniilytica</name>
    <dbReference type="NCBI Taxonomy" id="2981725"/>
    <lineage>
        <taxon>Bacteria</taxon>
        <taxon>Bacillati</taxon>
        <taxon>Bacillota</taxon>
        <taxon>Clostridia</taxon>
        <taxon>Lachnospirales</taxon>
        <taxon>Lachnospiraceae</taxon>
        <taxon>Brotonthovivens</taxon>
    </lineage>
</organism>
<accession>A0ABT2TGS2</accession>
<evidence type="ECO:0000313" key="6">
    <source>
        <dbReference type="Proteomes" id="UP001652442"/>
    </source>
</evidence>